<keyword evidence="2" id="KW-1185">Reference proteome</keyword>
<dbReference type="EMBL" id="MU006702">
    <property type="protein sequence ID" value="KAF2632998.1"/>
    <property type="molecule type" value="Genomic_DNA"/>
</dbReference>
<name>A0ACB6SG94_9PLEO</name>
<gene>
    <name evidence="1" type="ORF">BU25DRAFT_406272</name>
</gene>
<evidence type="ECO:0000313" key="1">
    <source>
        <dbReference type="EMBL" id="KAF2632998.1"/>
    </source>
</evidence>
<comment type="caution">
    <text evidence="1">The sequence shown here is derived from an EMBL/GenBank/DDBJ whole genome shotgun (WGS) entry which is preliminary data.</text>
</comment>
<reference evidence="1" key="1">
    <citation type="journal article" date="2020" name="Stud. Mycol.">
        <title>101 Dothideomycetes genomes: a test case for predicting lifestyles and emergence of pathogens.</title>
        <authorList>
            <person name="Haridas S."/>
            <person name="Albert R."/>
            <person name="Binder M."/>
            <person name="Bloem J."/>
            <person name="Labutti K."/>
            <person name="Salamov A."/>
            <person name="Andreopoulos B."/>
            <person name="Baker S."/>
            <person name="Barry K."/>
            <person name="Bills G."/>
            <person name="Bluhm B."/>
            <person name="Cannon C."/>
            <person name="Castanera R."/>
            <person name="Culley D."/>
            <person name="Daum C."/>
            <person name="Ezra D."/>
            <person name="Gonzalez J."/>
            <person name="Henrissat B."/>
            <person name="Kuo A."/>
            <person name="Liang C."/>
            <person name="Lipzen A."/>
            <person name="Lutzoni F."/>
            <person name="Magnuson J."/>
            <person name="Mondo S."/>
            <person name="Nolan M."/>
            <person name="Ohm R."/>
            <person name="Pangilinan J."/>
            <person name="Park H.-J."/>
            <person name="Ramirez L."/>
            <person name="Alfaro M."/>
            <person name="Sun H."/>
            <person name="Tritt A."/>
            <person name="Yoshinaga Y."/>
            <person name="Zwiers L.-H."/>
            <person name="Turgeon B."/>
            <person name="Goodwin S."/>
            <person name="Spatafora J."/>
            <person name="Crous P."/>
            <person name="Grigoriev I."/>
        </authorList>
    </citation>
    <scope>NUCLEOTIDE SEQUENCE</scope>
    <source>
        <strain evidence="1">CBS 525.71</strain>
    </source>
</reference>
<proteinExistence type="predicted"/>
<organism evidence="1 2">
    <name type="scientific">Macroventuria anomochaeta</name>
    <dbReference type="NCBI Taxonomy" id="301207"/>
    <lineage>
        <taxon>Eukaryota</taxon>
        <taxon>Fungi</taxon>
        <taxon>Dikarya</taxon>
        <taxon>Ascomycota</taxon>
        <taxon>Pezizomycotina</taxon>
        <taxon>Dothideomycetes</taxon>
        <taxon>Pleosporomycetidae</taxon>
        <taxon>Pleosporales</taxon>
        <taxon>Pleosporineae</taxon>
        <taxon>Didymellaceae</taxon>
        <taxon>Macroventuria</taxon>
    </lineage>
</organism>
<sequence length="326" mass="36310">METPCIALSVAKGNNFAWQQGYKDVDDSELETLLTISRELVRSLEAEVQARQLSTKPQLSSALSECIQKLNMSIKKWRVLGRLDKKETDLLRAACNALTVEQATRDGRLYQTFLCDVNRNCNRTSALLCAASLGKQRIVCLNVQERINLLQHLKLTQDALALPALDLLAEDQLPKENSSGRSLKRKFSTEMGDTVLLKRKFEPTPFPVADNSRECRGLECRSDPGKQENGSTENNTHSEVARTLTGSVITSGPGSIETAFLLSPETFEQIWSHSHEWQAEELQTSILTIPAEDRVASIVHSIPRSNAIRFGRQFGLPKIYPASSMP</sequence>
<accession>A0ACB6SG94</accession>
<evidence type="ECO:0000313" key="2">
    <source>
        <dbReference type="Proteomes" id="UP000799754"/>
    </source>
</evidence>
<dbReference type="Proteomes" id="UP000799754">
    <property type="component" value="Unassembled WGS sequence"/>
</dbReference>
<protein>
    <submittedName>
        <fullName evidence="1">Uncharacterized protein</fullName>
    </submittedName>
</protein>